<dbReference type="RefSeq" id="WP_114591863.1">
    <property type="nucleotide sequence ID" value="NZ_CP031165.1"/>
</dbReference>
<feature type="domain" description="DUF427" evidence="2">
    <location>
        <begin position="58"/>
        <end position="143"/>
    </location>
</feature>
<dbReference type="InterPro" id="IPR007361">
    <property type="entry name" value="DUF427"/>
</dbReference>
<dbReference type="KEGG" id="euz:DVS28_a2680"/>
<dbReference type="Gene3D" id="2.170.150.40">
    <property type="entry name" value="Domain of unknown function (DUF427)"/>
    <property type="match status" value="1"/>
</dbReference>
<reference evidence="3 4" key="1">
    <citation type="submission" date="2018-09" db="EMBL/GenBank/DDBJ databases">
        <title>Complete genome sequence of Euzebya sp. DY32-46 isolated from seawater of Pacific Ocean.</title>
        <authorList>
            <person name="Xu L."/>
            <person name="Wu Y.-H."/>
            <person name="Xu X.-W."/>
        </authorList>
    </citation>
    <scope>NUCLEOTIDE SEQUENCE [LARGE SCALE GENOMIC DNA]</scope>
    <source>
        <strain evidence="3 4">DY32-46</strain>
    </source>
</reference>
<gene>
    <name evidence="3" type="ORF">DVS28_a2680</name>
</gene>
<dbReference type="Pfam" id="PF04248">
    <property type="entry name" value="NTP_transf_9"/>
    <property type="match status" value="1"/>
</dbReference>
<evidence type="ECO:0000313" key="3">
    <source>
        <dbReference type="EMBL" id="AXV07359.1"/>
    </source>
</evidence>
<evidence type="ECO:0000259" key="2">
    <source>
        <dbReference type="Pfam" id="PF04248"/>
    </source>
</evidence>
<proteinExistence type="predicted"/>
<dbReference type="OrthoDB" id="285364at2"/>
<feature type="region of interest" description="Disordered" evidence="1">
    <location>
        <begin position="13"/>
        <end position="39"/>
    </location>
</feature>
<protein>
    <recommendedName>
        <fullName evidence="2">DUF427 domain-containing protein</fullName>
    </recommendedName>
</protein>
<keyword evidence="4" id="KW-1185">Reference proteome</keyword>
<dbReference type="PANTHER" id="PTHR43058">
    <property type="entry name" value="SLR0655 PROTEIN"/>
    <property type="match status" value="1"/>
</dbReference>
<accession>A0A346XYR2</accession>
<sequence length="183" mass="19992">MTDSVPDWLRAARDKWTNRGTSRPSFAVDPGPGQESVWDYPRPPAVVADDRTVEVHDHDGHLLARTARTVRVLETSHPPAFYLPADSIVPGGLDVATGSSHCEWKGRAEYVAVAGTADPVGWRYPSPYAEFADHAGWVSFYPDRVRCTVDGEVVRPQAGGFYGGWITDDVVGPFKGEPGTQGW</sequence>
<dbReference type="PANTHER" id="PTHR43058:SF1">
    <property type="entry name" value="DUF427 DOMAIN-CONTAINING PROTEIN"/>
    <property type="match status" value="1"/>
</dbReference>
<dbReference type="AlphaFoldDB" id="A0A346XYR2"/>
<dbReference type="InterPro" id="IPR038694">
    <property type="entry name" value="DUF427_sf"/>
</dbReference>
<evidence type="ECO:0000313" key="4">
    <source>
        <dbReference type="Proteomes" id="UP000264006"/>
    </source>
</evidence>
<dbReference type="Proteomes" id="UP000264006">
    <property type="component" value="Chromosome"/>
</dbReference>
<name>A0A346XYR2_9ACTN</name>
<evidence type="ECO:0000256" key="1">
    <source>
        <dbReference type="SAM" id="MobiDB-lite"/>
    </source>
</evidence>
<dbReference type="EMBL" id="CP031165">
    <property type="protein sequence ID" value="AXV07359.1"/>
    <property type="molecule type" value="Genomic_DNA"/>
</dbReference>
<organism evidence="3 4">
    <name type="scientific">Euzebya pacifica</name>
    <dbReference type="NCBI Taxonomy" id="1608957"/>
    <lineage>
        <taxon>Bacteria</taxon>
        <taxon>Bacillati</taxon>
        <taxon>Actinomycetota</taxon>
        <taxon>Nitriliruptoria</taxon>
        <taxon>Euzebyales</taxon>
    </lineage>
</organism>